<gene>
    <name evidence="1" type="ORF">NE863_10205</name>
</gene>
<dbReference type="KEGG" id="eah:FA04_09875"/>
<accession>A0A9Q9D884</accession>
<proteinExistence type="predicted"/>
<dbReference type="RefSeq" id="WP_034793118.1">
    <property type="nucleotide sequence ID" value="NZ_CAXURO020000001.1"/>
</dbReference>
<dbReference type="EMBL" id="CP098807">
    <property type="protein sequence ID" value="USJ21699.1"/>
    <property type="molecule type" value="Genomic_DNA"/>
</dbReference>
<evidence type="ECO:0000313" key="1">
    <source>
        <dbReference type="EMBL" id="USJ21699.1"/>
    </source>
</evidence>
<organism evidence="1 2">
    <name type="scientific">Ensifer adhaerens</name>
    <name type="common">Sinorhizobium morelense</name>
    <dbReference type="NCBI Taxonomy" id="106592"/>
    <lineage>
        <taxon>Bacteria</taxon>
        <taxon>Pseudomonadati</taxon>
        <taxon>Pseudomonadota</taxon>
        <taxon>Alphaproteobacteria</taxon>
        <taxon>Hyphomicrobiales</taxon>
        <taxon>Rhizobiaceae</taxon>
        <taxon>Sinorhizobium/Ensifer group</taxon>
        <taxon>Ensifer</taxon>
    </lineage>
</organism>
<dbReference type="GeneID" id="29518006"/>
<sequence length="82" mass="9203">MDEIVIQAHKHCANHRAEIEASPSCGCFYCCEIFPAAEINEWIDDDTTAICPRCGIDSVIGSGSGFPVTTVEFLARMRRYWF</sequence>
<dbReference type="AlphaFoldDB" id="A0A9Q9D884"/>
<dbReference type="Proteomes" id="UP001055460">
    <property type="component" value="Chromosome"/>
</dbReference>
<protein>
    <submittedName>
        <fullName evidence="1">Cytoplasmic protein</fullName>
    </submittedName>
</protein>
<evidence type="ECO:0000313" key="2">
    <source>
        <dbReference type="Proteomes" id="UP001055460"/>
    </source>
</evidence>
<name>A0A9Q9D884_ENSAD</name>
<reference evidence="1" key="1">
    <citation type="submission" date="2022-06" db="EMBL/GenBank/DDBJ databases">
        <title>Physiological and biochemical characterization and genomic elucidation of a strain of the genus Ensifer adhaerens M8 that combines arsenic oxidation and chromium reduction.</title>
        <authorList>
            <person name="Li X."/>
            <person name="Yu c."/>
        </authorList>
    </citation>
    <scope>NUCLEOTIDE SEQUENCE</scope>
    <source>
        <strain evidence="1">M8</strain>
    </source>
</reference>